<keyword evidence="2" id="KW-1185">Reference proteome</keyword>
<gene>
    <name evidence="1" type="ORF">E3U43_019932</name>
</gene>
<comment type="caution">
    <text evidence="1">The sequence shown here is derived from an EMBL/GenBank/DDBJ whole genome shotgun (WGS) entry which is preliminary data.</text>
</comment>
<organism evidence="1 2">
    <name type="scientific">Larimichthys crocea</name>
    <name type="common">Large yellow croaker</name>
    <name type="synonym">Pseudosciaena crocea</name>
    <dbReference type="NCBI Taxonomy" id="215358"/>
    <lineage>
        <taxon>Eukaryota</taxon>
        <taxon>Metazoa</taxon>
        <taxon>Chordata</taxon>
        <taxon>Craniata</taxon>
        <taxon>Vertebrata</taxon>
        <taxon>Euteleostomi</taxon>
        <taxon>Actinopterygii</taxon>
        <taxon>Neopterygii</taxon>
        <taxon>Teleostei</taxon>
        <taxon>Neoteleostei</taxon>
        <taxon>Acanthomorphata</taxon>
        <taxon>Eupercaria</taxon>
        <taxon>Sciaenidae</taxon>
        <taxon>Larimichthys</taxon>
    </lineage>
</organism>
<evidence type="ECO:0000313" key="1">
    <source>
        <dbReference type="EMBL" id="TMS10939.1"/>
    </source>
</evidence>
<evidence type="ECO:0000313" key="2">
    <source>
        <dbReference type="Proteomes" id="UP000793456"/>
    </source>
</evidence>
<dbReference type="Proteomes" id="UP000793456">
    <property type="component" value="Chromosome XIV"/>
</dbReference>
<accession>A0ACD3QWU0</accession>
<protein>
    <submittedName>
        <fullName evidence="1">Uncharacterized protein</fullName>
    </submittedName>
</protein>
<sequence>MRDITMTPDWKNLYCVLLVALMGAPGLEAREQITWAAKVTAGFSTTFTCSSSCLPNCIYTWSFLGRTVNGSKLIWTPDGLDNTVELQCNVLNPETGDSRTVTSIVEVKNQLSVQISPPNTVPTLSQSLDLVCDDATLSSHQVNQVKQVVWYKDGQKVTLREDMHLLQNTSLHFDSLLPSDAGFYQCETNVATGQHTRVFSLGYLLSFDRWNVSIVGPDTVFTGRQSKFTCLTSCTLNVDCTVIWHFRWGFPIGPYLSIHENELKWTPSIPGTFQNFSCVAENAAAGRSAEATKMVEVKGILASGAVEVHPSINPAKVGDTVNLSLSPSVVMKSGNWAVGDSVILNWVGDQQAVFPSHNGRASVNVVTGALTLSSVTVADSGVYVVQSTDPQLKANVSITVLDGPDNMALTVNGQNTTSFSPGSNLTMLCSAQSNPPAVLQWVVRGALVNTTGPLLELISVSKEQSGPYSCLAFNNHTNMNSSITTNIVIGAPAYSQSIYASENPLPVGSNVTLFSQTSVTLGAWMFNDIIVMITPTVNIITDAWRNRVTFNSTTSSLTIRSVQVEDSGLYTLQALNSFTARLRLSVQVGPSNTSMVIMPMKHIYSTGSNITLSCSAESSPPAMIQWMVNGVYLNEFTQQLKLEMVTESNSGNYKCLFHNTVTSRFTSTSAMIRILGPIAAVVVNHTGGPAKVHYPFTLRCEVTGTVVYIKWWKNGQLISTDNTTTFSMDNKTLNLNPVQHSDNGDYQCQAFNYVSNMTSRPYTVQVNYGPMTPVITGPSMALRGTQQILNCSSDSHPPSHISWYFNDTLLATTSQLAIGPLTLNMSGKYICMAVNNVTGKNSSAYTMLTVLDPVTTASIKIVGAQPILNHTFTLTCETGGGVELISWMYNWSSLYANDTRNLSMDNTVLTFDPVMFSDNGPYQCVASNPLSHVASNIFMLDVFYGPKMPVITGPKMAKAGDNITLSCSASSNPLSVYKWFFNDSLVANTSEYVTPPLTMSMSGMYTCMAFNNITGKNSTAYTMLAVDPIVDAQIVAPMIPAIEGQFYNLTCNVTGPAEHVYWMKNSEPLQEDNTTAFYMDNRTVTFNPLQRNNTGSYECTAINTVWKMTSPPHELIVNFGPLTPVIDGPAFAETGRTAVFNCSAMSMPPSQFSWWFNGSEVANTSVFTTDPLSVNMSGEYACMAYNYLTEMNSTSSKMLTIIEAIESVMISNSTIPINNENLTLTCEITGPYEEMYWMKDDGMFYHAGNITLNFIPVTTDDDGTYQCFASNKAGLHPSPKYILRVNYGPLSVNISGSDSAKVGVPVTMTCSAESQPDCDFNWFHNYQSSPVMAGSVLTFLATKEKEGKYTCMARNPVTNITMYATTAFALGE</sequence>
<dbReference type="EMBL" id="CM011687">
    <property type="protein sequence ID" value="TMS10939.1"/>
    <property type="molecule type" value="Genomic_DNA"/>
</dbReference>
<reference evidence="1" key="1">
    <citation type="submission" date="2018-11" db="EMBL/GenBank/DDBJ databases">
        <title>The sequence and de novo assembly of Larimichthys crocea genome using PacBio and Hi-C technologies.</title>
        <authorList>
            <person name="Xu P."/>
            <person name="Chen B."/>
            <person name="Zhou Z."/>
            <person name="Ke Q."/>
            <person name="Wu Y."/>
            <person name="Bai H."/>
            <person name="Pu F."/>
        </authorList>
    </citation>
    <scope>NUCLEOTIDE SEQUENCE</scope>
    <source>
        <tissue evidence="1">Muscle</tissue>
    </source>
</reference>
<name>A0ACD3QWU0_LARCR</name>
<proteinExistence type="predicted"/>